<dbReference type="GO" id="GO:0005634">
    <property type="term" value="C:nucleus"/>
    <property type="evidence" value="ECO:0007669"/>
    <property type="project" value="UniProtKB-SubCell"/>
</dbReference>
<organism evidence="7 8">
    <name type="scientific">Chlorella vulgaris</name>
    <name type="common">Green alga</name>
    <dbReference type="NCBI Taxonomy" id="3077"/>
    <lineage>
        <taxon>Eukaryota</taxon>
        <taxon>Viridiplantae</taxon>
        <taxon>Chlorophyta</taxon>
        <taxon>core chlorophytes</taxon>
        <taxon>Trebouxiophyceae</taxon>
        <taxon>Chlorellales</taxon>
        <taxon>Chlorellaceae</taxon>
        <taxon>Chlorella clade</taxon>
        <taxon>Chlorella</taxon>
    </lineage>
</organism>
<keyword evidence="8" id="KW-1185">Reference proteome</keyword>
<comment type="similarity">
    <text evidence="2 5">Belongs to the RRS1 family.</text>
</comment>
<feature type="compositionally biased region" description="Basic and acidic residues" evidence="6">
    <location>
        <begin position="114"/>
        <end position="124"/>
    </location>
</feature>
<evidence type="ECO:0000256" key="1">
    <source>
        <dbReference type="ARBA" id="ARBA00004123"/>
    </source>
</evidence>
<evidence type="ECO:0000256" key="3">
    <source>
        <dbReference type="ARBA" id="ARBA00022517"/>
    </source>
</evidence>
<comment type="function">
    <text evidence="5">Involved in ribosomal large subunit assembly.</text>
</comment>
<dbReference type="AlphaFoldDB" id="A0A9D4TS66"/>
<protein>
    <recommendedName>
        <fullName evidence="5">Ribosome biogenesis regulatory protein</fullName>
    </recommendedName>
</protein>
<name>A0A9D4TS66_CHLVU</name>
<dbReference type="GO" id="GO:0042254">
    <property type="term" value="P:ribosome biogenesis"/>
    <property type="evidence" value="ECO:0007669"/>
    <property type="project" value="UniProtKB-KW"/>
</dbReference>
<reference evidence="7" key="2">
    <citation type="submission" date="2020-11" db="EMBL/GenBank/DDBJ databases">
        <authorList>
            <person name="Cecchin M."/>
            <person name="Marcolungo L."/>
            <person name="Rossato M."/>
            <person name="Girolomoni L."/>
            <person name="Cosentino E."/>
            <person name="Cuine S."/>
            <person name="Li-Beisson Y."/>
            <person name="Delledonne M."/>
            <person name="Ballottari M."/>
        </authorList>
    </citation>
    <scope>NUCLEOTIDE SEQUENCE</scope>
    <source>
        <strain evidence="7">211/11P</strain>
        <tissue evidence="7">Whole cell</tissue>
    </source>
</reference>
<evidence type="ECO:0000256" key="4">
    <source>
        <dbReference type="ARBA" id="ARBA00023242"/>
    </source>
</evidence>
<evidence type="ECO:0000313" key="7">
    <source>
        <dbReference type="EMBL" id="KAI3432847.1"/>
    </source>
</evidence>
<proteinExistence type="inferred from homology"/>
<dbReference type="InterPro" id="IPR007023">
    <property type="entry name" value="Ribosom_reg"/>
</dbReference>
<comment type="caution">
    <text evidence="7">The sequence shown here is derived from an EMBL/GenBank/DDBJ whole genome shotgun (WGS) entry which is preliminary data.</text>
</comment>
<evidence type="ECO:0000256" key="6">
    <source>
        <dbReference type="SAM" id="MobiDB-lite"/>
    </source>
</evidence>
<gene>
    <name evidence="7" type="ORF">D9Q98_010431</name>
</gene>
<evidence type="ECO:0000256" key="2">
    <source>
        <dbReference type="ARBA" id="ARBA00010077"/>
    </source>
</evidence>
<keyword evidence="4 5" id="KW-0539">Nucleus</keyword>
<keyword evidence="3 5" id="KW-0690">Ribosome biogenesis</keyword>
<dbReference type="Pfam" id="PF04939">
    <property type="entry name" value="RRS1"/>
    <property type="match status" value="1"/>
</dbReference>
<dbReference type="Proteomes" id="UP001055712">
    <property type="component" value="Unassembled WGS sequence"/>
</dbReference>
<evidence type="ECO:0000313" key="8">
    <source>
        <dbReference type="Proteomes" id="UP001055712"/>
    </source>
</evidence>
<comment type="subcellular location">
    <subcellularLocation>
        <location evidence="1 5">Nucleus</location>
    </subcellularLocation>
</comment>
<dbReference type="OrthoDB" id="28455at2759"/>
<sequence length="288" mass="31981">MLQRPHALRSLPPLPPPHRMEVHDGPLAFDLGNLLAWDASAVDAAALTANGTDPFCQRLAQSIFQSLTARLFSLPSRRWRWHEWRRRYGYKRVNDETEVAVIQAKAGDLPGEDPFTKQRQDKKERAKKQQKQQLANLKAAVKAGGMAALPPTLRLAAALPEHGKGRPAKRKELHDELKSATKQAAVSTASMGKFDRIARGEKPAAPASAAAVQAVLSRLWRANCHKEPFCRLVCDTIPTATRLHMDQLCQCGDAPEDHHHQLWAWPVDRGKPAAWYLSPPHSLPPMSG</sequence>
<dbReference type="EMBL" id="SIDB01000005">
    <property type="protein sequence ID" value="KAI3432847.1"/>
    <property type="molecule type" value="Genomic_DNA"/>
</dbReference>
<reference evidence="7" key="1">
    <citation type="journal article" date="2019" name="Plant J.">
        <title>Chlorella vulgaris genome assembly and annotation reveals the molecular basis for metabolic acclimation to high light conditions.</title>
        <authorList>
            <person name="Cecchin M."/>
            <person name="Marcolungo L."/>
            <person name="Rossato M."/>
            <person name="Girolomoni L."/>
            <person name="Cosentino E."/>
            <person name="Cuine S."/>
            <person name="Li-Beisson Y."/>
            <person name="Delledonne M."/>
            <person name="Ballottari M."/>
        </authorList>
    </citation>
    <scope>NUCLEOTIDE SEQUENCE</scope>
    <source>
        <strain evidence="7">211/11P</strain>
    </source>
</reference>
<accession>A0A9D4TS66</accession>
<evidence type="ECO:0000256" key="5">
    <source>
        <dbReference type="RuleBase" id="RU364132"/>
    </source>
</evidence>
<feature type="region of interest" description="Disordered" evidence="6">
    <location>
        <begin position="107"/>
        <end position="129"/>
    </location>
</feature>